<name>A0ABX2DCB2_9SPHI</name>
<protein>
    <submittedName>
        <fullName evidence="2">Uncharacterized protein</fullName>
    </submittedName>
</protein>
<dbReference type="RefSeq" id="WP_173271082.1">
    <property type="nucleotide sequence ID" value="NZ_JABMKV010000002.1"/>
</dbReference>
<evidence type="ECO:0000256" key="1">
    <source>
        <dbReference type="SAM" id="MobiDB-lite"/>
    </source>
</evidence>
<evidence type="ECO:0000313" key="3">
    <source>
        <dbReference type="Proteomes" id="UP000762110"/>
    </source>
</evidence>
<dbReference type="EMBL" id="JABMKV010000002">
    <property type="protein sequence ID" value="NQX31700.1"/>
    <property type="molecule type" value="Genomic_DNA"/>
</dbReference>
<organism evidence="2 3">
    <name type="scientific">Pedobacter boryungensis</name>
    <dbReference type="NCBI Taxonomy" id="869962"/>
    <lineage>
        <taxon>Bacteria</taxon>
        <taxon>Pseudomonadati</taxon>
        <taxon>Bacteroidota</taxon>
        <taxon>Sphingobacteriia</taxon>
        <taxon>Sphingobacteriales</taxon>
        <taxon>Sphingobacteriaceae</taxon>
        <taxon>Pedobacter</taxon>
    </lineage>
</organism>
<evidence type="ECO:0000313" key="2">
    <source>
        <dbReference type="EMBL" id="NQX31700.1"/>
    </source>
</evidence>
<dbReference type="Proteomes" id="UP000762110">
    <property type="component" value="Unassembled WGS sequence"/>
</dbReference>
<accession>A0ABX2DCB2</accession>
<reference evidence="2 3" key="1">
    <citation type="submission" date="2020-05" db="EMBL/GenBank/DDBJ databases">
        <title>Description of Pedobacter foliorum sp. nov.</title>
        <authorList>
            <person name="Qi S."/>
            <person name="Carlier A."/>
            <person name="Cnockaert M."/>
            <person name="Vandamme P."/>
        </authorList>
    </citation>
    <scope>NUCLEOTIDE SEQUENCE [LARGE SCALE GENOMIC DNA]</scope>
    <source>
        <strain evidence="2 3">LMG 31300</strain>
    </source>
</reference>
<comment type="caution">
    <text evidence="2">The sequence shown here is derived from an EMBL/GenBank/DDBJ whole genome shotgun (WGS) entry which is preliminary data.</text>
</comment>
<keyword evidence="3" id="KW-1185">Reference proteome</keyword>
<feature type="region of interest" description="Disordered" evidence="1">
    <location>
        <begin position="472"/>
        <end position="493"/>
    </location>
</feature>
<gene>
    <name evidence="2" type="ORF">HQN85_08190</name>
</gene>
<sequence length="493" mass="53615">MKTKIQRPLFKKMAMLLLSIGFLSINSCKKDAANLSIKNDEVELLQKWYNSIGRTKSTFSTLTPKWDKISKYENDKDFVYEVELNNPEGIFTSYKEIDLESSSNNSLNTIRILVFKNKNDGTVKGGYFSIAPKDKTLNPANVHFTALTNFSGKISFYNLNSKYLKGLVYESGIIKQAMSNNGGISDRNKLNSLYQKNFYKNSTMYVPNTTMLEGQSCNYDLEPVYGQACVEAGNSGTPTCTPYIRYYDVVYKCSGGGMSDMPDMGDQSGPGPGTIYPSDLIPENPYMPGQDKSAIDPKKFTACFDNIPNAGANYKVIVHVEEPLPGTRINWTPANGVGHTAITVTKIGINGASVTQTVGFYPAGNPFSSPSKMVDNAKAGDTDQIEFTVHMEFDLGNNATNFNKIIDNIANPPAEYNLYGMNCTAFVVGVCASGGITLPDPMNGIAGIVDALNLIQAMTPAGLGNTMRLAKSHGDNRVKTNSSTAPTSKGACN</sequence>
<proteinExistence type="predicted"/>